<gene>
    <name evidence="2" type="ORF">LEA_00706</name>
</gene>
<dbReference type="AlphaFoldDB" id="K1UG76"/>
<protein>
    <submittedName>
        <fullName evidence="2">Phage protein</fullName>
    </submittedName>
</protein>
<dbReference type="EMBL" id="AJWY01000501">
    <property type="protein sequence ID" value="EKC81088.1"/>
    <property type="molecule type" value="Genomic_DNA"/>
</dbReference>
<comment type="caution">
    <text evidence="2">The sequence shown here is derived from an EMBL/GenBank/DDBJ whole genome shotgun (WGS) entry which is preliminary data.</text>
</comment>
<accession>K1UG76</accession>
<dbReference type="InterPro" id="IPR046059">
    <property type="entry name" value="DUF6017"/>
</dbReference>
<feature type="domain" description="DUF6017" evidence="1">
    <location>
        <begin position="142"/>
        <end position="232"/>
    </location>
</feature>
<evidence type="ECO:0000259" key="1">
    <source>
        <dbReference type="Pfam" id="PF19481"/>
    </source>
</evidence>
<dbReference type="Pfam" id="PF19481">
    <property type="entry name" value="DUF6017"/>
    <property type="match status" value="1"/>
</dbReference>
<reference evidence="2" key="1">
    <citation type="journal article" date="2013" name="Environ. Microbiol.">
        <title>Microbiota from the distal guts of lean and obese adolescents exhibit partial functional redundancy besides clear differences in community structure.</title>
        <authorList>
            <person name="Ferrer M."/>
            <person name="Ruiz A."/>
            <person name="Lanza F."/>
            <person name="Haange S.B."/>
            <person name="Oberbach A."/>
            <person name="Till H."/>
            <person name="Bargiela R."/>
            <person name="Campoy C."/>
            <person name="Segura M.T."/>
            <person name="Richter M."/>
            <person name="von Bergen M."/>
            <person name="Seifert J."/>
            <person name="Suarez A."/>
        </authorList>
    </citation>
    <scope>NUCLEOTIDE SEQUENCE</scope>
</reference>
<evidence type="ECO:0000313" key="2">
    <source>
        <dbReference type="EMBL" id="EKC81088.1"/>
    </source>
</evidence>
<sequence>PSVKIMKELDSDNGIGLIEKKRRGLGKPDIIYVKNFATIGEAEEETPANADVSTEVQDLNLKSSKSYTSRSSETELQEVQKADFQKSKNFTSRSTISELAEVQKADPNYTNYNHTNQSNIDRNYINPINQSGSELEGEIDVMEDVNAYMEIIKENIEYEHHMKYGRWQDKGLYEELYEVICEIVCVKHKTVKIGGNDYPYELVKSKFLKLNSSHLEYVIGCMQETTTKIANI</sequence>
<feature type="non-terminal residue" evidence="2">
    <location>
        <position position="232"/>
    </location>
</feature>
<name>K1UG76_9ZZZZ</name>
<organism evidence="2">
    <name type="scientific">human gut metagenome</name>
    <dbReference type="NCBI Taxonomy" id="408170"/>
    <lineage>
        <taxon>unclassified sequences</taxon>
        <taxon>metagenomes</taxon>
        <taxon>organismal metagenomes</taxon>
    </lineage>
</organism>
<proteinExistence type="predicted"/>
<feature type="non-terminal residue" evidence="2">
    <location>
        <position position="1"/>
    </location>
</feature>